<evidence type="ECO:0000259" key="6">
    <source>
        <dbReference type="PROSITE" id="PS51352"/>
    </source>
</evidence>
<keyword evidence="3" id="KW-1015">Disulfide bond</keyword>
<name>A0A0R0AC63_9GAMM</name>
<dbReference type="Proteomes" id="UP000050836">
    <property type="component" value="Unassembled WGS sequence"/>
</dbReference>
<dbReference type="GO" id="GO:0016209">
    <property type="term" value="F:antioxidant activity"/>
    <property type="evidence" value="ECO:0007669"/>
    <property type="project" value="InterPro"/>
</dbReference>
<evidence type="ECO:0000256" key="4">
    <source>
        <dbReference type="ARBA" id="ARBA00023284"/>
    </source>
</evidence>
<dbReference type="OrthoDB" id="9799347at2"/>
<keyword evidence="8" id="KW-1185">Reference proteome</keyword>
<dbReference type="AlphaFoldDB" id="A0A0R0AC63"/>
<organism evidence="7 8">
    <name type="scientific">Stenotrophomonas pictorum JCM 9942</name>
    <dbReference type="NCBI Taxonomy" id="1236960"/>
    <lineage>
        <taxon>Bacteria</taxon>
        <taxon>Pseudomonadati</taxon>
        <taxon>Pseudomonadota</taxon>
        <taxon>Gammaproteobacteria</taxon>
        <taxon>Lysobacterales</taxon>
        <taxon>Lysobacteraceae</taxon>
        <taxon>Stenotrophomonas</taxon>
    </lineage>
</organism>
<feature type="domain" description="Thioredoxin" evidence="6">
    <location>
        <begin position="263"/>
        <end position="410"/>
    </location>
</feature>
<dbReference type="PANTHER" id="PTHR42852">
    <property type="entry name" value="THIOL:DISULFIDE INTERCHANGE PROTEIN DSBE"/>
    <property type="match status" value="1"/>
</dbReference>
<dbReference type="InterPro" id="IPR013766">
    <property type="entry name" value="Thioredoxin_domain"/>
</dbReference>
<keyword evidence="4" id="KW-0676">Redox-active center</keyword>
<evidence type="ECO:0000256" key="3">
    <source>
        <dbReference type="ARBA" id="ARBA00023157"/>
    </source>
</evidence>
<dbReference type="InterPro" id="IPR036249">
    <property type="entry name" value="Thioredoxin-like_sf"/>
</dbReference>
<comment type="subcellular location">
    <subcellularLocation>
        <location evidence="1">Cell envelope</location>
    </subcellularLocation>
</comment>
<evidence type="ECO:0000256" key="5">
    <source>
        <dbReference type="SAM" id="SignalP"/>
    </source>
</evidence>
<sequence>MNLFSTSLRAGVLAGAVLLALGLAGCSQGEAPAPVPAAADAKQAYSIRGTLDGLKDGEEIALLVPSQVSDPLDITPVAKTTAQGGSFVLSGTVEQPVPALLQLGKQGTAKLVLEAGELRIEAGELGPVAKGGTYTERVYGYLQRPDYVAAYKANREANRTAFANVDETDEEAMKRARASTVPAFTHLHQVKNDYDRALLESDAPDMLKLLVLSENYDWKRYDQARREQMLAQYAKTLGPHPVIAQMRHAAEEHRKSMQLAEKFGPGKPYADITAVDVDGKQVKLSEVLARNKLVLLDFWASWCGPCRGEFPHLLKVYREFHPHGFEIYAVSLDEEKKDWVKAMHEEGGTTDLPWINLQAPGFEASAAQTYGVTQLPQNYLIASDGTIVGVGMREWDVERAVRAQIKKTENAQGL</sequence>
<dbReference type="PROSITE" id="PS00194">
    <property type="entry name" value="THIOREDOXIN_1"/>
    <property type="match status" value="1"/>
</dbReference>
<accession>A0A0R0AC63</accession>
<dbReference type="InterPro" id="IPR017937">
    <property type="entry name" value="Thioredoxin_CS"/>
</dbReference>
<dbReference type="Gene3D" id="3.40.30.10">
    <property type="entry name" value="Glutaredoxin"/>
    <property type="match status" value="1"/>
</dbReference>
<comment type="caution">
    <text evidence="7">The sequence shown here is derived from an EMBL/GenBank/DDBJ whole genome shotgun (WGS) entry which is preliminary data.</text>
</comment>
<dbReference type="InterPro" id="IPR000866">
    <property type="entry name" value="AhpC/TSA"/>
</dbReference>
<keyword evidence="2" id="KW-0201">Cytochrome c-type biogenesis</keyword>
<feature type="chain" id="PRO_5006390569" description="Thioredoxin domain-containing protein" evidence="5">
    <location>
        <begin position="30"/>
        <end position="414"/>
    </location>
</feature>
<dbReference type="GO" id="GO:0015036">
    <property type="term" value="F:disulfide oxidoreductase activity"/>
    <property type="evidence" value="ECO:0007669"/>
    <property type="project" value="UniProtKB-ARBA"/>
</dbReference>
<dbReference type="Pfam" id="PF00578">
    <property type="entry name" value="AhpC-TSA"/>
    <property type="match status" value="1"/>
</dbReference>
<feature type="signal peptide" evidence="5">
    <location>
        <begin position="1"/>
        <end position="29"/>
    </location>
</feature>
<dbReference type="CDD" id="cd02966">
    <property type="entry name" value="TlpA_like_family"/>
    <property type="match status" value="1"/>
</dbReference>
<dbReference type="GO" id="GO:0017004">
    <property type="term" value="P:cytochrome complex assembly"/>
    <property type="evidence" value="ECO:0007669"/>
    <property type="project" value="UniProtKB-KW"/>
</dbReference>
<dbReference type="InterPro" id="IPR050553">
    <property type="entry name" value="Thioredoxin_ResA/DsbE_sf"/>
</dbReference>
<evidence type="ECO:0000256" key="1">
    <source>
        <dbReference type="ARBA" id="ARBA00004196"/>
    </source>
</evidence>
<reference evidence="7 8" key="1">
    <citation type="submission" date="2015-10" db="EMBL/GenBank/DDBJ databases">
        <title>Genome sequencing and analysis of members of genus Stenotrophomonas.</title>
        <authorList>
            <person name="Patil P.P."/>
            <person name="Midha S."/>
            <person name="Patil P.B."/>
        </authorList>
    </citation>
    <scope>NUCLEOTIDE SEQUENCE [LARGE SCALE GENOMIC DNA]</scope>
    <source>
        <strain evidence="7 8">JCM 9942</strain>
    </source>
</reference>
<dbReference type="EMBL" id="LLXS01000038">
    <property type="protein sequence ID" value="KRG40114.1"/>
    <property type="molecule type" value="Genomic_DNA"/>
</dbReference>
<dbReference type="RefSeq" id="WP_054659323.1">
    <property type="nucleotide sequence ID" value="NZ_BAZI01000169.1"/>
</dbReference>
<dbReference type="PROSITE" id="PS51352">
    <property type="entry name" value="THIOREDOXIN_2"/>
    <property type="match status" value="1"/>
</dbReference>
<evidence type="ECO:0000313" key="7">
    <source>
        <dbReference type="EMBL" id="KRG40114.1"/>
    </source>
</evidence>
<dbReference type="GO" id="GO:0030313">
    <property type="term" value="C:cell envelope"/>
    <property type="evidence" value="ECO:0007669"/>
    <property type="project" value="UniProtKB-SubCell"/>
</dbReference>
<dbReference type="PANTHER" id="PTHR42852:SF6">
    <property type="entry name" value="THIOL:DISULFIDE INTERCHANGE PROTEIN DSBE"/>
    <property type="match status" value="1"/>
</dbReference>
<dbReference type="SUPFAM" id="SSF52833">
    <property type="entry name" value="Thioredoxin-like"/>
    <property type="match status" value="1"/>
</dbReference>
<evidence type="ECO:0000313" key="8">
    <source>
        <dbReference type="Proteomes" id="UP000050836"/>
    </source>
</evidence>
<keyword evidence="5" id="KW-0732">Signal</keyword>
<gene>
    <name evidence="7" type="ORF">ARC78_13030</name>
</gene>
<protein>
    <recommendedName>
        <fullName evidence="6">Thioredoxin domain-containing protein</fullName>
    </recommendedName>
</protein>
<proteinExistence type="predicted"/>
<evidence type="ECO:0000256" key="2">
    <source>
        <dbReference type="ARBA" id="ARBA00022748"/>
    </source>
</evidence>